<dbReference type="Proteomes" id="UP001153069">
    <property type="component" value="Unassembled WGS sequence"/>
</dbReference>
<accession>A0A9N8E3E5</accession>
<dbReference type="AlphaFoldDB" id="A0A9N8E3E5"/>
<gene>
    <name evidence="2" type="ORF">SEMRO_611_G175320.1</name>
</gene>
<proteinExistence type="predicted"/>
<evidence type="ECO:0000313" key="2">
    <source>
        <dbReference type="EMBL" id="CAB9513767.1"/>
    </source>
</evidence>
<reference evidence="2" key="1">
    <citation type="submission" date="2020-06" db="EMBL/GenBank/DDBJ databases">
        <authorList>
            <consortium name="Plant Systems Biology data submission"/>
        </authorList>
    </citation>
    <scope>NUCLEOTIDE SEQUENCE</scope>
    <source>
        <strain evidence="2">D6</strain>
    </source>
</reference>
<dbReference type="EMBL" id="CAICTM010000610">
    <property type="protein sequence ID" value="CAB9513767.1"/>
    <property type="molecule type" value="Genomic_DNA"/>
</dbReference>
<feature type="region of interest" description="Disordered" evidence="1">
    <location>
        <begin position="34"/>
        <end position="82"/>
    </location>
</feature>
<name>A0A9N8E3E5_9STRA</name>
<sequence>MIDTTLTPTRVTILNPKTRCPVLGCNPMIQQITISQQKSNTPQDKKAVPADDSSQNQPKEITSVTPPSEAKNEEISSNSIEEMKSSKAASLLPLLPNNTVATINQWPLNGTLSSDQLSPQTQAFQWTIRDPNFESLEPWQLVENSALVCFYYATGGDTSWNESNNWLSYNREAFPWLIHKNLVGNYWIPKSVFVAWLGGQESEELLNLWLQVNGLKGSLSLAILF</sequence>
<protein>
    <submittedName>
        <fullName evidence="2">Uncharacterized protein</fullName>
    </submittedName>
</protein>
<keyword evidence="3" id="KW-1185">Reference proteome</keyword>
<evidence type="ECO:0000313" key="3">
    <source>
        <dbReference type="Proteomes" id="UP001153069"/>
    </source>
</evidence>
<evidence type="ECO:0000256" key="1">
    <source>
        <dbReference type="SAM" id="MobiDB-lite"/>
    </source>
</evidence>
<organism evidence="2 3">
    <name type="scientific">Seminavis robusta</name>
    <dbReference type="NCBI Taxonomy" id="568900"/>
    <lineage>
        <taxon>Eukaryota</taxon>
        <taxon>Sar</taxon>
        <taxon>Stramenopiles</taxon>
        <taxon>Ochrophyta</taxon>
        <taxon>Bacillariophyta</taxon>
        <taxon>Bacillariophyceae</taxon>
        <taxon>Bacillariophycidae</taxon>
        <taxon>Naviculales</taxon>
        <taxon>Naviculaceae</taxon>
        <taxon>Seminavis</taxon>
    </lineage>
</organism>
<comment type="caution">
    <text evidence="2">The sequence shown here is derived from an EMBL/GenBank/DDBJ whole genome shotgun (WGS) entry which is preliminary data.</text>
</comment>
<feature type="compositionally biased region" description="Polar residues" evidence="1">
    <location>
        <begin position="52"/>
        <end position="66"/>
    </location>
</feature>